<dbReference type="PANTHER" id="PTHR10183">
    <property type="entry name" value="CALPAIN"/>
    <property type="match status" value="1"/>
</dbReference>
<dbReference type="EMBL" id="NCKV01009776">
    <property type="protein sequence ID" value="RWS22123.1"/>
    <property type="molecule type" value="Genomic_DNA"/>
</dbReference>
<feature type="active site" evidence="2">
    <location>
        <position position="14"/>
    </location>
</feature>
<dbReference type="InterPro" id="IPR036213">
    <property type="entry name" value="Calpain_III_sf"/>
</dbReference>
<evidence type="ECO:0000256" key="1">
    <source>
        <dbReference type="ARBA" id="ARBA00007623"/>
    </source>
</evidence>
<dbReference type="SUPFAM" id="SSF47473">
    <property type="entry name" value="EF-hand"/>
    <property type="match status" value="1"/>
</dbReference>
<dbReference type="InterPro" id="IPR011992">
    <property type="entry name" value="EF-hand-dom_pair"/>
</dbReference>
<dbReference type="AlphaFoldDB" id="A0A443S3Q4"/>
<dbReference type="STRING" id="299467.A0A443S3Q4"/>
<dbReference type="OrthoDB" id="424753at2759"/>
<dbReference type="SUPFAM" id="SSF54001">
    <property type="entry name" value="Cysteine proteinases"/>
    <property type="match status" value="1"/>
</dbReference>
<dbReference type="VEuPathDB" id="VectorBase:LDEU009917"/>
<accession>A0A443S3Q4</accession>
<dbReference type="InterPro" id="IPR038765">
    <property type="entry name" value="Papain-like_cys_pep_sf"/>
</dbReference>
<dbReference type="Gene3D" id="1.10.238.10">
    <property type="entry name" value="EF-hand"/>
    <property type="match status" value="1"/>
</dbReference>
<evidence type="ECO:0000259" key="4">
    <source>
        <dbReference type="PROSITE" id="PS50203"/>
    </source>
</evidence>
<comment type="caution">
    <text evidence="5">The sequence shown here is derived from an EMBL/GenBank/DDBJ whole genome shotgun (WGS) entry which is preliminary data.</text>
</comment>
<dbReference type="PRINTS" id="PR00704">
    <property type="entry name" value="CALPAIN"/>
</dbReference>
<comment type="caution">
    <text evidence="3">Lacks conserved residue(s) required for the propagation of feature annotation.</text>
</comment>
<dbReference type="GO" id="GO:0004198">
    <property type="term" value="F:calcium-dependent cysteine-type endopeptidase activity"/>
    <property type="evidence" value="ECO:0007669"/>
    <property type="project" value="InterPro"/>
</dbReference>
<dbReference type="Pfam" id="PF00648">
    <property type="entry name" value="Peptidase_C2"/>
    <property type="match status" value="1"/>
</dbReference>
<sequence length="416" mass="47879">TIERETINLVRIKNPLTLSAAYMGSWSHGTPDWNRLCAKDRFTLTSNLTEAEFYMSYQEFLKTFTNLQVIHLDSETSRDEPSLKGKKPWFIKFWKGVWRKGVTAGGCRNHSETFHMNPQLAINVLEKDDIIISLNQHSVIDAKVIGFSIYQIRDEEQGNGEQRLDRNFFKRTRSYYNSDYTNAKGVSGRCKLEPGLYMLMPTTYEAGQEAMFSLRIYSTHQIKLHCFDCVPSVIKCAIVKAPASFDMKFSQYETLFLQLADEHKTVNSFELQELLESCLPNDYVKSCATIEVCRQIVSAMDNKGFGRLHYNDYKNVMCSLKHWQNIFKNHTKGTSGILRAEKTQEALSDVGFQLNNDTLSLIMLRYMRKDGTLRFGDFVSCVLHLHVAFTVFEKKDCNKIGNISLSLTEWIKSSLL</sequence>
<protein>
    <submittedName>
        <fullName evidence="5">Calpain-C-like isoform X2</fullName>
    </submittedName>
</protein>
<comment type="similarity">
    <text evidence="1">Belongs to the peptidase C2 family.</text>
</comment>
<reference evidence="5 6" key="1">
    <citation type="journal article" date="2018" name="Gigascience">
        <title>Genomes of trombidid mites reveal novel predicted allergens and laterally-transferred genes associated with secondary metabolism.</title>
        <authorList>
            <person name="Dong X."/>
            <person name="Chaisiri K."/>
            <person name="Xia D."/>
            <person name="Armstrong S.D."/>
            <person name="Fang Y."/>
            <person name="Donnelly M.J."/>
            <person name="Kadowaki T."/>
            <person name="McGarry J.W."/>
            <person name="Darby A.C."/>
            <person name="Makepeace B.L."/>
        </authorList>
    </citation>
    <scope>NUCLEOTIDE SEQUENCE [LARGE SCALE GENOMIC DNA]</scope>
    <source>
        <strain evidence="5">UoL-UT</strain>
    </source>
</reference>
<evidence type="ECO:0000313" key="6">
    <source>
        <dbReference type="Proteomes" id="UP000288716"/>
    </source>
</evidence>
<dbReference type="Proteomes" id="UP000288716">
    <property type="component" value="Unassembled WGS sequence"/>
</dbReference>
<dbReference type="GO" id="GO:0005737">
    <property type="term" value="C:cytoplasm"/>
    <property type="evidence" value="ECO:0007669"/>
    <property type="project" value="TreeGrafter"/>
</dbReference>
<dbReference type="Gene3D" id="2.60.120.380">
    <property type="match status" value="1"/>
</dbReference>
<dbReference type="SUPFAM" id="SSF49758">
    <property type="entry name" value="Calpain large subunit, middle domain (domain III)"/>
    <property type="match status" value="1"/>
</dbReference>
<proteinExistence type="inferred from homology"/>
<keyword evidence="6" id="KW-1185">Reference proteome</keyword>
<name>A0A443S3Q4_9ACAR</name>
<evidence type="ECO:0000256" key="3">
    <source>
        <dbReference type="PROSITE-ProRule" id="PRU00239"/>
    </source>
</evidence>
<dbReference type="GO" id="GO:0006508">
    <property type="term" value="P:proteolysis"/>
    <property type="evidence" value="ECO:0007669"/>
    <property type="project" value="InterPro"/>
</dbReference>
<feature type="domain" description="Calpain catalytic" evidence="4">
    <location>
        <begin position="1"/>
        <end position="73"/>
    </location>
</feature>
<evidence type="ECO:0000313" key="5">
    <source>
        <dbReference type="EMBL" id="RWS22123.1"/>
    </source>
</evidence>
<dbReference type="Gene3D" id="3.90.70.10">
    <property type="entry name" value="Cysteine proteinases"/>
    <property type="match status" value="1"/>
</dbReference>
<dbReference type="PANTHER" id="PTHR10183:SF394">
    <property type="entry name" value="CALPAIN-C"/>
    <property type="match status" value="1"/>
</dbReference>
<organism evidence="5 6">
    <name type="scientific">Leptotrombidium deliense</name>
    <dbReference type="NCBI Taxonomy" id="299467"/>
    <lineage>
        <taxon>Eukaryota</taxon>
        <taxon>Metazoa</taxon>
        <taxon>Ecdysozoa</taxon>
        <taxon>Arthropoda</taxon>
        <taxon>Chelicerata</taxon>
        <taxon>Arachnida</taxon>
        <taxon>Acari</taxon>
        <taxon>Acariformes</taxon>
        <taxon>Trombidiformes</taxon>
        <taxon>Prostigmata</taxon>
        <taxon>Anystina</taxon>
        <taxon>Parasitengona</taxon>
        <taxon>Trombiculoidea</taxon>
        <taxon>Trombiculidae</taxon>
        <taxon>Leptotrombidium</taxon>
    </lineage>
</organism>
<dbReference type="InterPro" id="IPR022684">
    <property type="entry name" value="Calpain_cysteine_protease"/>
</dbReference>
<dbReference type="InterPro" id="IPR001300">
    <property type="entry name" value="Peptidase_C2_calpain_cat"/>
</dbReference>
<dbReference type="InterPro" id="IPR022683">
    <property type="entry name" value="Calpain_III"/>
</dbReference>
<evidence type="ECO:0000256" key="2">
    <source>
        <dbReference type="PIRSR" id="PIRSR622684-1"/>
    </source>
</evidence>
<dbReference type="InterPro" id="IPR022682">
    <property type="entry name" value="Calpain_domain_III"/>
</dbReference>
<dbReference type="Pfam" id="PF01067">
    <property type="entry name" value="Calpain_III"/>
    <property type="match status" value="1"/>
</dbReference>
<gene>
    <name evidence="5" type="ORF">B4U80_03419</name>
</gene>
<dbReference type="SMART" id="SM00720">
    <property type="entry name" value="calpain_III"/>
    <property type="match status" value="1"/>
</dbReference>
<feature type="non-terminal residue" evidence="5">
    <location>
        <position position="1"/>
    </location>
</feature>
<dbReference type="PROSITE" id="PS50203">
    <property type="entry name" value="CALPAIN_CAT"/>
    <property type="match status" value="1"/>
</dbReference>